<dbReference type="EMBL" id="JAGHKO010000014">
    <property type="protein sequence ID" value="MBO9204390.1"/>
    <property type="molecule type" value="Genomic_DNA"/>
</dbReference>
<dbReference type="RefSeq" id="WP_209142930.1">
    <property type="nucleotide sequence ID" value="NZ_JAGHKO010000014.1"/>
</dbReference>
<organism evidence="3 4">
    <name type="scientific">Niastella soli</name>
    <dbReference type="NCBI Taxonomy" id="2821487"/>
    <lineage>
        <taxon>Bacteria</taxon>
        <taxon>Pseudomonadati</taxon>
        <taxon>Bacteroidota</taxon>
        <taxon>Chitinophagia</taxon>
        <taxon>Chitinophagales</taxon>
        <taxon>Chitinophagaceae</taxon>
        <taxon>Niastella</taxon>
    </lineage>
</organism>
<feature type="domain" description="AB hydrolase-1" evidence="2">
    <location>
        <begin position="33"/>
        <end position="271"/>
    </location>
</feature>
<reference evidence="3 4" key="1">
    <citation type="submission" date="2021-03" db="EMBL/GenBank/DDBJ databases">
        <title>Assistant Professor.</title>
        <authorList>
            <person name="Huq M.A."/>
        </authorList>
    </citation>
    <scope>NUCLEOTIDE SEQUENCE [LARGE SCALE GENOMIC DNA]</scope>
    <source>
        <strain evidence="3 4">MAH-29</strain>
    </source>
</reference>
<dbReference type="InterPro" id="IPR000073">
    <property type="entry name" value="AB_hydrolase_1"/>
</dbReference>
<gene>
    <name evidence="3" type="ORF">J7I42_29145</name>
</gene>
<dbReference type="GO" id="GO:0016787">
    <property type="term" value="F:hydrolase activity"/>
    <property type="evidence" value="ECO:0007669"/>
    <property type="project" value="UniProtKB-KW"/>
</dbReference>
<keyword evidence="1 3" id="KW-0378">Hydrolase</keyword>
<name>A0ABS3Z2K4_9BACT</name>
<dbReference type="Gene3D" id="3.40.50.1820">
    <property type="entry name" value="alpha/beta hydrolase"/>
    <property type="match status" value="1"/>
</dbReference>
<dbReference type="SUPFAM" id="SSF53474">
    <property type="entry name" value="alpha/beta-Hydrolases"/>
    <property type="match status" value="1"/>
</dbReference>
<proteinExistence type="predicted"/>
<dbReference type="InterPro" id="IPR029058">
    <property type="entry name" value="AB_hydrolase_fold"/>
</dbReference>
<evidence type="ECO:0000313" key="3">
    <source>
        <dbReference type="EMBL" id="MBO9204390.1"/>
    </source>
</evidence>
<evidence type="ECO:0000259" key="2">
    <source>
        <dbReference type="Pfam" id="PF00561"/>
    </source>
</evidence>
<sequence>MKENASSLITHQQINVGGISVHVALAGDSANQAILFLHGYPENWQEFEGVMNILKDTYYVLAIDLPGIGMSEPIASGDKCSMAGFIKNIIETLHIERIILVGHDIGGMTTYSFIKQFSEKLVKAIIMNTAIPGIEPWEQVKRNPYLWHFALYAVPALPEAVFAGKQRILFDYFYNTLSFHKQAIGEDRRNEYANAYSNAVALKTSFDWYRAFLHDEKSNAKGESVNVPVLYIRGEMESGDMGQYVEGLKKSGLSNLTAKLIPHCGHFAPEEQTEIIAEIIRGFGLTS</sequence>
<protein>
    <submittedName>
        <fullName evidence="3">Alpha/beta hydrolase</fullName>
    </submittedName>
</protein>
<evidence type="ECO:0000256" key="1">
    <source>
        <dbReference type="ARBA" id="ARBA00022801"/>
    </source>
</evidence>
<evidence type="ECO:0000313" key="4">
    <source>
        <dbReference type="Proteomes" id="UP000677244"/>
    </source>
</evidence>
<comment type="caution">
    <text evidence="3">The sequence shown here is derived from an EMBL/GenBank/DDBJ whole genome shotgun (WGS) entry which is preliminary data.</text>
</comment>
<dbReference type="PRINTS" id="PR00412">
    <property type="entry name" value="EPOXHYDRLASE"/>
</dbReference>
<keyword evidence="4" id="KW-1185">Reference proteome</keyword>
<dbReference type="PRINTS" id="PR00111">
    <property type="entry name" value="ABHYDROLASE"/>
</dbReference>
<dbReference type="InterPro" id="IPR000639">
    <property type="entry name" value="Epox_hydrolase-like"/>
</dbReference>
<dbReference type="Pfam" id="PF00561">
    <property type="entry name" value="Abhydrolase_1"/>
    <property type="match status" value="1"/>
</dbReference>
<dbReference type="Proteomes" id="UP000677244">
    <property type="component" value="Unassembled WGS sequence"/>
</dbReference>
<accession>A0ABS3Z2K4</accession>
<dbReference type="PANTHER" id="PTHR43329">
    <property type="entry name" value="EPOXIDE HYDROLASE"/>
    <property type="match status" value="1"/>
</dbReference>